<accession>A0A2Z6LIC6</accession>
<dbReference type="PANTHER" id="PTHR42648:SF21">
    <property type="entry name" value="CYSTEINE-RICH RLK (RECEPTOR-LIKE PROTEIN KINASE) 8"/>
    <property type="match status" value="1"/>
</dbReference>
<dbReference type="InterPro" id="IPR039537">
    <property type="entry name" value="Retrotran_Ty1/copia-like"/>
</dbReference>
<protein>
    <recommendedName>
        <fullName evidence="5">Integrase catalytic domain-containing protein</fullName>
    </recommendedName>
</protein>
<dbReference type="EMBL" id="DF973164">
    <property type="protein sequence ID" value="GAU16893.1"/>
    <property type="molecule type" value="Genomic_DNA"/>
</dbReference>
<evidence type="ECO:0000313" key="6">
    <source>
        <dbReference type="EMBL" id="GAU16893.1"/>
    </source>
</evidence>
<dbReference type="GO" id="GO:0016787">
    <property type="term" value="F:hydrolase activity"/>
    <property type="evidence" value="ECO:0007669"/>
    <property type="project" value="UniProtKB-KW"/>
</dbReference>
<feature type="domain" description="Integrase catalytic" evidence="5">
    <location>
        <begin position="928"/>
        <end position="1023"/>
    </location>
</feature>
<feature type="compositionally biased region" description="Acidic residues" evidence="4">
    <location>
        <begin position="531"/>
        <end position="541"/>
    </location>
</feature>
<dbReference type="GO" id="GO:0046872">
    <property type="term" value="F:metal ion binding"/>
    <property type="evidence" value="ECO:0007669"/>
    <property type="project" value="UniProtKB-KW"/>
</dbReference>
<name>A0A2Z6LIC6_TRISU</name>
<dbReference type="InterPro" id="IPR025724">
    <property type="entry name" value="GAG-pre-integrase_dom"/>
</dbReference>
<evidence type="ECO:0000256" key="3">
    <source>
        <dbReference type="SAM" id="Coils"/>
    </source>
</evidence>
<sequence length="1353" mass="154464">MGSGCGAVTLSRSWDHEYPGSRKQGEIGRTCNRDVEKRHDRRIKVRTVNNGASGMEVEGTSLGFEDLRGTTSGLGNVLVVQVRIVCTIAPTLGSRDRVLRRKGARKLPCLFRSVCERKNMMVQTLRWVPAFNSGILENVNGDMNRSMRFFKDKDVTKLLHALNDIYFGHGGGRKIKCEVRELGEDTRRKEVWVVRDEEEGVQSTPKLLSTEIGYWLKCDFTVLKVRSITLAVWLRGGEIRVSDLGGPRLKEARVETRSCYTPNWVNKLLRIFNFQLLIILHIIHFVVNAVVAKGKLQGTILVAMEKEGGAVSRPPLLDDTNYDYWKSRMEAFLRSMDSKTWKSVINGWEHPTVIDKDNVVSLKPEGEWTKTEDELALGNHKALNALYNGVDKNMFRLIKRCTQDNEAWEILITTQEGTSKVKNSRLQMLTTKFENLKMKEDETVHDFYMTVLDFANTFDSLGEKLSEEKMVRKIPRSLPKSKNKNIAFVSNADTDDVQEEADTDESLSEAMALLGRQFNKKQQKGMTATWSEDEDSDEDTSGETAKHITALTGLSEEVCRSQENQKRLILELQSEKNKHLAQISELNNEVTQLNSTLEKLKKEVSMNNSTVVLEKLIKSQEEGNWVKGIGYEYEDLNKPKEYDPELKFLPSGRNKKFPMPKQRLPHFQPHLGFRNMRPQPWICHYCGRRGHIRPFCYRLYGFPKRSQREVSEKEEINHTKEWKPKATSREDCYVTFGDGAKGEIKGIGRLENVRQPDLDDVLLVKGLTANLISISQLCDQGMKVNFTKGECLVTNEEGEVIMKGVRSKDNCYLWVAPEEINLSSCLITKEDEVNVWHRKLGHLNLKSMKKIITEEAIRGMPKLKIEEGKICGECQVGKQIKMSHPTVPHLTISRVLELLHMDLMGPMQVESLGGKKYAFVVVDDYSRYTSDHGREFENSSFADFCASEGIGHEFSSPITPQHNGVVERKNRTLQECARVMLHAKKLPYHFWAEAMSTACYIHNRVTLRTGTSNTLYELWKGRKPTVKYFHIFGSKCYILADREPRRKLDPKSEEGIFLGYSINSRAFRVFNSRTSTIMESINVVVEDTYSAKETDAVPNADSTPAPSDVLEEEIHIDKIEKSSRETDLHNAPVNKGPLVRIQKNHPTDLIIGNPDQGITTRRSQDVVSNACFVSKIEPKNVKEALTDEFWIEAMQEELNQFKRCEVWDLVSRPTNTNIIGTKWVYKNKSDSQGVVTRNKARLVAQGYTQIEGVDFEETFAPVARLESIRLLLGVACILKFKLYQMDVKSAFLNGYLNEDVYVEQPKGFVDPNHPDHVYKLKKALYGLKQAPRAWYERLTEYLIKQGYRKGGND</sequence>
<dbReference type="SUPFAM" id="SSF56672">
    <property type="entry name" value="DNA/RNA polymerases"/>
    <property type="match status" value="1"/>
</dbReference>
<evidence type="ECO:0000256" key="1">
    <source>
        <dbReference type="ARBA" id="ARBA00022723"/>
    </source>
</evidence>
<feature type="region of interest" description="Disordered" evidence="4">
    <location>
        <begin position="523"/>
        <end position="544"/>
    </location>
</feature>
<evidence type="ECO:0000313" key="7">
    <source>
        <dbReference type="Proteomes" id="UP000242715"/>
    </source>
</evidence>
<dbReference type="PANTHER" id="PTHR42648">
    <property type="entry name" value="TRANSPOSASE, PUTATIVE-RELATED"/>
    <property type="match status" value="1"/>
</dbReference>
<dbReference type="Pfam" id="PF13976">
    <property type="entry name" value="gag_pre-integrs"/>
    <property type="match status" value="1"/>
</dbReference>
<evidence type="ECO:0000259" key="5">
    <source>
        <dbReference type="PROSITE" id="PS50994"/>
    </source>
</evidence>
<proteinExistence type="predicted"/>
<dbReference type="Pfam" id="PF07727">
    <property type="entry name" value="RVT_2"/>
    <property type="match status" value="1"/>
</dbReference>
<feature type="coiled-coil region" evidence="3">
    <location>
        <begin position="569"/>
        <end position="603"/>
    </location>
</feature>
<dbReference type="Pfam" id="PF14223">
    <property type="entry name" value="Retrotran_gag_2"/>
    <property type="match status" value="1"/>
</dbReference>
<organism evidence="6 7">
    <name type="scientific">Trifolium subterraneum</name>
    <name type="common">Subterranean clover</name>
    <dbReference type="NCBI Taxonomy" id="3900"/>
    <lineage>
        <taxon>Eukaryota</taxon>
        <taxon>Viridiplantae</taxon>
        <taxon>Streptophyta</taxon>
        <taxon>Embryophyta</taxon>
        <taxon>Tracheophyta</taxon>
        <taxon>Spermatophyta</taxon>
        <taxon>Magnoliopsida</taxon>
        <taxon>eudicotyledons</taxon>
        <taxon>Gunneridae</taxon>
        <taxon>Pentapetalae</taxon>
        <taxon>rosids</taxon>
        <taxon>fabids</taxon>
        <taxon>Fabales</taxon>
        <taxon>Fabaceae</taxon>
        <taxon>Papilionoideae</taxon>
        <taxon>50 kb inversion clade</taxon>
        <taxon>NPAAA clade</taxon>
        <taxon>Hologalegina</taxon>
        <taxon>IRL clade</taxon>
        <taxon>Trifolieae</taxon>
        <taxon>Trifolium</taxon>
    </lineage>
</organism>
<dbReference type="InterPro" id="IPR043502">
    <property type="entry name" value="DNA/RNA_pol_sf"/>
</dbReference>
<dbReference type="Gene3D" id="3.30.420.10">
    <property type="entry name" value="Ribonuclease H-like superfamily/Ribonuclease H"/>
    <property type="match status" value="1"/>
</dbReference>
<dbReference type="InterPro" id="IPR057670">
    <property type="entry name" value="SH3_retrovirus"/>
</dbReference>
<dbReference type="InterPro" id="IPR012337">
    <property type="entry name" value="RNaseH-like_sf"/>
</dbReference>
<dbReference type="PROSITE" id="PS50994">
    <property type="entry name" value="INTEGRASE"/>
    <property type="match status" value="1"/>
</dbReference>
<dbReference type="GO" id="GO:0015074">
    <property type="term" value="P:DNA integration"/>
    <property type="evidence" value="ECO:0007669"/>
    <property type="project" value="InterPro"/>
</dbReference>
<gene>
    <name evidence="6" type="ORF">TSUD_368430</name>
</gene>
<keyword evidence="2" id="KW-0378">Hydrolase</keyword>
<dbReference type="InterPro" id="IPR013103">
    <property type="entry name" value="RVT_2"/>
</dbReference>
<dbReference type="InterPro" id="IPR001584">
    <property type="entry name" value="Integrase_cat-core"/>
</dbReference>
<keyword evidence="7" id="KW-1185">Reference proteome</keyword>
<evidence type="ECO:0000256" key="4">
    <source>
        <dbReference type="SAM" id="MobiDB-lite"/>
    </source>
</evidence>
<dbReference type="SUPFAM" id="SSF53098">
    <property type="entry name" value="Ribonuclease H-like"/>
    <property type="match status" value="1"/>
</dbReference>
<dbReference type="Proteomes" id="UP000242715">
    <property type="component" value="Unassembled WGS sequence"/>
</dbReference>
<dbReference type="Pfam" id="PF25597">
    <property type="entry name" value="SH3_retrovirus"/>
    <property type="match status" value="1"/>
</dbReference>
<dbReference type="OrthoDB" id="1749378at2759"/>
<keyword evidence="3" id="KW-0175">Coiled coil</keyword>
<reference evidence="7" key="1">
    <citation type="journal article" date="2017" name="Front. Plant Sci.">
        <title>Climate Clever Clovers: New Paradigm to Reduce the Environmental Footprint of Ruminants by Breeding Low Methanogenic Forages Utilizing Haplotype Variation.</title>
        <authorList>
            <person name="Kaur P."/>
            <person name="Appels R."/>
            <person name="Bayer P.E."/>
            <person name="Keeble-Gagnere G."/>
            <person name="Wang J."/>
            <person name="Hirakawa H."/>
            <person name="Shirasawa K."/>
            <person name="Vercoe P."/>
            <person name="Stefanova K."/>
            <person name="Durmic Z."/>
            <person name="Nichols P."/>
            <person name="Revell C."/>
            <person name="Isobe S.N."/>
            <person name="Edwards D."/>
            <person name="Erskine W."/>
        </authorList>
    </citation>
    <scope>NUCLEOTIDE SEQUENCE [LARGE SCALE GENOMIC DNA]</scope>
    <source>
        <strain evidence="7">cv. Daliak</strain>
    </source>
</reference>
<keyword evidence="1" id="KW-0479">Metal-binding</keyword>
<dbReference type="InterPro" id="IPR036397">
    <property type="entry name" value="RNaseH_sf"/>
</dbReference>
<dbReference type="GO" id="GO:0003676">
    <property type="term" value="F:nucleic acid binding"/>
    <property type="evidence" value="ECO:0007669"/>
    <property type="project" value="InterPro"/>
</dbReference>
<evidence type="ECO:0000256" key="2">
    <source>
        <dbReference type="ARBA" id="ARBA00022801"/>
    </source>
</evidence>